<dbReference type="GO" id="GO:0016787">
    <property type="term" value="F:hydrolase activity"/>
    <property type="evidence" value="ECO:0007669"/>
    <property type="project" value="UniProtKB-KW"/>
</dbReference>
<evidence type="ECO:0000313" key="2">
    <source>
        <dbReference type="EMBL" id="TWV34956.1"/>
    </source>
</evidence>
<proteinExistence type="predicted"/>
<organism evidence="2 3">
    <name type="scientific">Streptomyces misionensis</name>
    <dbReference type="NCBI Taxonomy" id="67331"/>
    <lineage>
        <taxon>Bacteria</taxon>
        <taxon>Bacillati</taxon>
        <taxon>Actinomycetota</taxon>
        <taxon>Actinomycetes</taxon>
        <taxon>Kitasatosporales</taxon>
        <taxon>Streptomycetaceae</taxon>
        <taxon>Streptomyces</taxon>
    </lineage>
</organism>
<accession>A0A5C6J0R9</accession>
<name>A0A5C6J0R9_9ACTN</name>
<dbReference type="InterPro" id="IPR029058">
    <property type="entry name" value="AB_hydrolase_fold"/>
</dbReference>
<dbReference type="RefSeq" id="WP_146467857.1">
    <property type="nucleotide sequence ID" value="NZ_VOGW01000168.1"/>
</dbReference>
<dbReference type="Proteomes" id="UP000320481">
    <property type="component" value="Unassembled WGS sequence"/>
</dbReference>
<evidence type="ECO:0000259" key="1">
    <source>
        <dbReference type="SMART" id="SM00824"/>
    </source>
</evidence>
<evidence type="ECO:0000313" key="3">
    <source>
        <dbReference type="Proteomes" id="UP000320481"/>
    </source>
</evidence>
<dbReference type="AlphaFoldDB" id="A0A5C6J0R9"/>
<dbReference type="InterPro" id="IPR001031">
    <property type="entry name" value="Thioesterase"/>
</dbReference>
<dbReference type="InterPro" id="IPR020802">
    <property type="entry name" value="TesA-like"/>
</dbReference>
<dbReference type="SMART" id="SM00824">
    <property type="entry name" value="PKS_TE"/>
    <property type="match status" value="1"/>
</dbReference>
<feature type="domain" description="Thioesterase TesA-like" evidence="1">
    <location>
        <begin position="21"/>
        <end position="231"/>
    </location>
</feature>
<sequence length="243" mass="26109">MPTTTHETRLLVPLAQRPGPLSSVLLHPAGGGLGQYLGTAARLARHGSVFGIRAAGLLPGEEPHDDVADMTSTYLDLLDHFSERPRVLVGWSLGGVLAWELAARLAENGPAPAVVLIDSFTEHTTVSADARADALEAIERSVRHLGDGTDAARARTTALAHVRASASHRIRSRPGGPALLVACDGPDRDQQVATWRKLTDRLTVRGLDCGHFEVFDPPYQPRLLAHLDAFLDLLTDAPQETPR</sequence>
<reference evidence="2" key="1">
    <citation type="journal article" date="2019" name="Microbiol. Resour. Announc.">
        <title>Draft Genomic Sequences of Streptomyces misionensis and Streptomyces albidoflavus, bacteria applied for phytopathogen biocontrol.</title>
        <authorList>
            <person name="Pylro V."/>
            <person name="Dias A."/>
            <person name="Andreote F."/>
            <person name="Varani A."/>
            <person name="Andreote C."/>
            <person name="Bernardo E."/>
            <person name="Martins T."/>
        </authorList>
    </citation>
    <scope>NUCLEOTIDE SEQUENCE [LARGE SCALE GENOMIC DNA]</scope>
    <source>
        <strain evidence="2">66</strain>
    </source>
</reference>
<keyword evidence="3" id="KW-1185">Reference proteome</keyword>
<dbReference type="Pfam" id="PF00975">
    <property type="entry name" value="Thioesterase"/>
    <property type="match status" value="1"/>
</dbReference>
<comment type="caution">
    <text evidence="2">The sequence shown here is derived from an EMBL/GenBank/DDBJ whole genome shotgun (WGS) entry which is preliminary data.</text>
</comment>
<dbReference type="SUPFAM" id="SSF53474">
    <property type="entry name" value="alpha/beta-Hydrolases"/>
    <property type="match status" value="1"/>
</dbReference>
<protein>
    <submittedName>
        <fullName evidence="2">Alpha/beta fold hydrolase</fullName>
    </submittedName>
</protein>
<gene>
    <name evidence="2" type="ORF">FRZ03_27705</name>
</gene>
<dbReference type="Gene3D" id="3.40.50.1820">
    <property type="entry name" value="alpha/beta hydrolase"/>
    <property type="match status" value="1"/>
</dbReference>
<dbReference type="EMBL" id="VOGW01000168">
    <property type="protein sequence ID" value="TWV34956.1"/>
    <property type="molecule type" value="Genomic_DNA"/>
</dbReference>
<keyword evidence="2" id="KW-0378">Hydrolase</keyword>